<organism evidence="2 3">
    <name type="scientific">Phormidium pseudopriestleyi FRX01</name>
    <dbReference type="NCBI Taxonomy" id="1759528"/>
    <lineage>
        <taxon>Bacteria</taxon>
        <taxon>Bacillati</taxon>
        <taxon>Cyanobacteriota</taxon>
        <taxon>Cyanophyceae</taxon>
        <taxon>Oscillatoriophycideae</taxon>
        <taxon>Oscillatoriales</taxon>
        <taxon>Oscillatoriaceae</taxon>
        <taxon>Phormidium</taxon>
    </lineage>
</organism>
<dbReference type="InterPro" id="IPR012042">
    <property type="entry name" value="NeuTTM/CthTTM-like"/>
</dbReference>
<gene>
    <name evidence="2" type="ORF">J0895_21855</name>
</gene>
<proteinExistence type="predicted"/>
<name>A0ABS3FXX2_9CYAN</name>
<evidence type="ECO:0000259" key="1">
    <source>
        <dbReference type="PROSITE" id="PS51707"/>
    </source>
</evidence>
<dbReference type="InterPro" id="IPR033469">
    <property type="entry name" value="CYTH-like_dom_sf"/>
</dbReference>
<dbReference type="RefSeq" id="WP_207090110.1">
    <property type="nucleotide sequence ID" value="NZ_JAFLQW010000575.1"/>
</dbReference>
<dbReference type="SMART" id="SM01118">
    <property type="entry name" value="CYTH"/>
    <property type="match status" value="1"/>
</dbReference>
<dbReference type="EMBL" id="JAFLQW010000575">
    <property type="protein sequence ID" value="MBO0351677.1"/>
    <property type="molecule type" value="Genomic_DNA"/>
</dbReference>
<protein>
    <submittedName>
        <fullName evidence="2">CYTH domain-containing protein</fullName>
    </submittedName>
</protein>
<dbReference type="PANTHER" id="PTHR40114:SF1">
    <property type="entry name" value="SLR0698 PROTEIN"/>
    <property type="match status" value="1"/>
</dbReference>
<dbReference type="CDD" id="cd07891">
    <property type="entry name" value="CYTH-like_CthTTM-like_1"/>
    <property type="match status" value="1"/>
</dbReference>
<keyword evidence="3" id="KW-1185">Reference proteome</keyword>
<dbReference type="Gene3D" id="2.40.320.10">
    <property type="entry name" value="Hypothetical Protein Pfu-838710-001"/>
    <property type="match status" value="1"/>
</dbReference>
<reference evidence="2 3" key="1">
    <citation type="submission" date="2021-03" db="EMBL/GenBank/DDBJ databases">
        <title>Metabolic Capacity of the Antarctic Cyanobacterium Phormidium pseudopriestleyi that Sustains Oxygenic Photosynthesis in the Presence of Hydrogen Sulfide.</title>
        <authorList>
            <person name="Lumian J.E."/>
            <person name="Jungblut A.D."/>
            <person name="Dillon M.L."/>
            <person name="Hawes I."/>
            <person name="Doran P.T."/>
            <person name="Mackey T.J."/>
            <person name="Dick G.J."/>
            <person name="Grettenberger C.L."/>
            <person name="Sumner D.Y."/>
        </authorList>
    </citation>
    <scope>NUCLEOTIDE SEQUENCE [LARGE SCALE GENOMIC DNA]</scope>
    <source>
        <strain evidence="2 3">FRX01</strain>
    </source>
</reference>
<dbReference type="PROSITE" id="PS51707">
    <property type="entry name" value="CYTH"/>
    <property type="match status" value="1"/>
</dbReference>
<dbReference type="InterPro" id="IPR023577">
    <property type="entry name" value="CYTH_domain"/>
</dbReference>
<comment type="caution">
    <text evidence="2">The sequence shown here is derived from an EMBL/GenBank/DDBJ whole genome shotgun (WGS) entry which is preliminary data.</text>
</comment>
<dbReference type="PIRSF" id="PIRSF016487">
    <property type="entry name" value="CYTH_UCP016487"/>
    <property type="match status" value="1"/>
</dbReference>
<evidence type="ECO:0000313" key="3">
    <source>
        <dbReference type="Proteomes" id="UP000664844"/>
    </source>
</evidence>
<feature type="domain" description="CYTH" evidence="1">
    <location>
        <begin position="2"/>
        <end position="148"/>
    </location>
</feature>
<accession>A0ABS3FXX2</accession>
<dbReference type="Pfam" id="PF01928">
    <property type="entry name" value="CYTH"/>
    <property type="match status" value="1"/>
</dbReference>
<sequence>MAIEIERKFLVKNQAWRSLAVGTPYRQGYIANSQGRTVRVRQIGKQGYLTIKGPSQGNSRPEFEYPIPLEDAQFMLEHLCTPPLIEKHRYKIKWGELLWEVDEFFGGNQGLIVAEVELTDENQIIELPEWIGQEVSDDPRYFNANLSTYPYSQWTEANSGSPE</sequence>
<evidence type="ECO:0000313" key="2">
    <source>
        <dbReference type="EMBL" id="MBO0351677.1"/>
    </source>
</evidence>
<dbReference type="SUPFAM" id="SSF55154">
    <property type="entry name" value="CYTH-like phosphatases"/>
    <property type="match status" value="1"/>
</dbReference>
<dbReference type="Proteomes" id="UP000664844">
    <property type="component" value="Unassembled WGS sequence"/>
</dbReference>
<dbReference type="PANTHER" id="PTHR40114">
    <property type="entry name" value="SLR0698 PROTEIN"/>
    <property type="match status" value="1"/>
</dbReference>